<organism evidence="8 11">
    <name type="scientific">Acetobacter tropicalis</name>
    <dbReference type="NCBI Taxonomy" id="104102"/>
    <lineage>
        <taxon>Bacteria</taxon>
        <taxon>Pseudomonadati</taxon>
        <taxon>Pseudomonadota</taxon>
        <taxon>Alphaproteobacteria</taxon>
        <taxon>Acetobacterales</taxon>
        <taxon>Acetobacteraceae</taxon>
        <taxon>Acetobacter</taxon>
    </lineage>
</organism>
<dbReference type="EC" id="1.6.99.3" evidence="8"/>
<keyword evidence="11" id="KW-1185">Reference proteome</keyword>
<dbReference type="EMBL" id="BJVR01000001">
    <property type="protein sequence ID" value="GEL49044.1"/>
    <property type="molecule type" value="Genomic_DNA"/>
</dbReference>
<comment type="cofactor">
    <cofactor evidence="1">
        <name>FAD</name>
        <dbReference type="ChEBI" id="CHEBI:57692"/>
    </cofactor>
</comment>
<dbReference type="PATRIC" id="fig|104102.11.peg.919"/>
<dbReference type="InterPro" id="IPR051169">
    <property type="entry name" value="NADH-Q_oxidoreductase"/>
</dbReference>
<comment type="caution">
    <text evidence="8">The sequence shown here is derived from an EMBL/GenBank/DDBJ whole genome shotgun (WGS) entry which is preliminary data.</text>
</comment>
<comment type="similarity">
    <text evidence="2">Belongs to the NADH dehydrogenase family.</text>
</comment>
<evidence type="ECO:0000313" key="12">
    <source>
        <dbReference type="Proteomes" id="UP000075411"/>
    </source>
</evidence>
<reference evidence="9 12" key="3">
    <citation type="submission" date="2015-06" db="EMBL/GenBank/DDBJ databases">
        <title>Improved classification and identification of acetic acid bacteria using matrix-assisted laser desorption/ionization time-of-flight mass spectrometry; Gluconobacter nephelii and Gluconobacter uchimurae are later heterotypic synonyms of Gluconobacter japonicus and Gluconobacter oxydans, respectively.</title>
        <authorList>
            <person name="Li L."/>
            <person name="Cleenwerck I."/>
            <person name="De Vuyst L."/>
            <person name="Vandamme P."/>
        </authorList>
    </citation>
    <scope>NUCLEOTIDE SEQUENCE [LARGE SCALE GENOMIC DNA]</scope>
    <source>
        <strain evidence="9 12">LMG 1663</strain>
    </source>
</reference>
<dbReference type="GO" id="GO:0003955">
    <property type="term" value="F:NAD(P)H dehydrogenase (quinone) activity"/>
    <property type="evidence" value="ECO:0007669"/>
    <property type="project" value="TreeGrafter"/>
</dbReference>
<dbReference type="PRINTS" id="PR00368">
    <property type="entry name" value="FADPNR"/>
</dbReference>
<dbReference type="InterPro" id="IPR036188">
    <property type="entry name" value="FAD/NAD-bd_sf"/>
</dbReference>
<evidence type="ECO:0000313" key="9">
    <source>
        <dbReference type="EMBL" id="KXV55781.1"/>
    </source>
</evidence>
<dbReference type="PANTHER" id="PTHR42913:SF3">
    <property type="entry name" value="64 KDA MITOCHONDRIAL NADH DEHYDROGENASE (EUROFUNG)"/>
    <property type="match status" value="1"/>
</dbReference>
<dbReference type="EMBL" id="LHZT01000130">
    <property type="protein sequence ID" value="KXV55781.1"/>
    <property type="molecule type" value="Genomic_DNA"/>
</dbReference>
<dbReference type="Proteomes" id="UP000075411">
    <property type="component" value="Unassembled WGS sequence"/>
</dbReference>
<reference evidence="7 14" key="4">
    <citation type="submission" date="2019-07" db="EMBL/GenBank/DDBJ databases">
        <title>Whole genome shotgun sequence of Acetobacter tropicalis NBRC 16470.</title>
        <authorList>
            <person name="Hosoyama A."/>
            <person name="Uohara A."/>
            <person name="Ohji S."/>
            <person name="Ichikawa N."/>
        </authorList>
    </citation>
    <scope>NUCLEOTIDE SEQUENCE [LARGE SCALE GENOMIC DNA]</scope>
    <source>
        <strain evidence="7 14">NBRC 16470</strain>
    </source>
</reference>
<dbReference type="GO" id="GO:0019646">
    <property type="term" value="P:aerobic electron transport chain"/>
    <property type="evidence" value="ECO:0007669"/>
    <property type="project" value="TreeGrafter"/>
</dbReference>
<evidence type="ECO:0000313" key="11">
    <source>
        <dbReference type="Proteomes" id="UP000029448"/>
    </source>
</evidence>
<keyword evidence="4" id="KW-0274">FAD</keyword>
<reference evidence="10 13" key="2">
    <citation type="submission" date="2014-06" db="EMBL/GenBank/DDBJ databases">
        <authorList>
            <person name="Ju J."/>
            <person name="Zhang J."/>
        </authorList>
    </citation>
    <scope>NUCLEOTIDE SEQUENCE [LARGE SCALE GENOMIC DNA]</scope>
    <source>
        <strain evidence="10">DmW_042</strain>
    </source>
</reference>
<dbReference type="OrthoDB" id="9781621at2"/>
<evidence type="ECO:0000259" key="6">
    <source>
        <dbReference type="Pfam" id="PF07992"/>
    </source>
</evidence>
<dbReference type="EMBL" id="JOMM01000029">
    <property type="protein sequence ID" value="OUI85714.1"/>
    <property type="molecule type" value="Genomic_DNA"/>
</dbReference>
<dbReference type="Proteomes" id="UP000029448">
    <property type="component" value="Unassembled WGS sequence"/>
</dbReference>
<evidence type="ECO:0000256" key="2">
    <source>
        <dbReference type="ARBA" id="ARBA00005272"/>
    </source>
</evidence>
<sequence length="428" mass="46672">MSDQFRLVIVGGGIAGLALATRLGNSLGRAGKLDITLVDKGFAHVWKPMLHCFAAGTARNENDRITFISHAAGHGFRFCYGEIAGLDRTNRRITLAPLVEQDDEDVILEERYLDYDAVIFAIGSRANDFGTPGVEQHCIFLDNVVEANNFNERFRHALLQSYGRGTPLDIAIVGGGATGVQLAAELHKALDIGSLYNFTPQTPEMRVTLLEAGPRILPSFPEDVSEGARKQLEALKISVRTGAMVSGVDEKGFILKDGSRVDAQFRVWAAGVKAPDVTRVLDGLDCARGGQLVVKPNLQTTQDDRIFAVGDCSFITENPFPPTAQVARQEAHHLAKYLPDWILHQKPVPPFKFHNKGAIVALGSYNGWGAFADGKTFGGGALHGLSARLGHTALYRQHQIELYGVTRGLIACFTDWLDGFVRPPIRMD</sequence>
<dbReference type="InterPro" id="IPR023753">
    <property type="entry name" value="FAD/NAD-binding_dom"/>
</dbReference>
<reference evidence="8 11" key="1">
    <citation type="submission" date="2014-06" db="EMBL/GenBank/DDBJ databases">
        <title>Functional and comparative genomic analyses of the Drosophila gut microbiota identify candidate symbiosis factors.</title>
        <authorList>
            <person name="Newell P.D."/>
            <person name="Chaston J.M."/>
            <person name="Douglas A.E."/>
        </authorList>
    </citation>
    <scope>NUCLEOTIDE SEQUENCE [LARGE SCALE GENOMIC DNA]</scope>
    <source>
        <strain evidence="8 11">DmCS_006</strain>
    </source>
</reference>
<dbReference type="RefSeq" id="WP_035377987.1">
    <property type="nucleotide sequence ID" value="NZ_BJVR01000001.1"/>
</dbReference>
<dbReference type="Proteomes" id="UP000194565">
    <property type="component" value="Unassembled WGS sequence"/>
</dbReference>
<dbReference type="Gene3D" id="3.50.50.100">
    <property type="match status" value="1"/>
</dbReference>
<gene>
    <name evidence="7" type="primary">ndh</name>
    <name evidence="9" type="ORF">AD947_13375</name>
    <name evidence="8" type="ORF">AtDm6_0624</name>
    <name evidence="7" type="ORF">ATR01nite_01190</name>
    <name evidence="10" type="ORF">HC62_09920</name>
</gene>
<evidence type="ECO:0000256" key="4">
    <source>
        <dbReference type="ARBA" id="ARBA00022827"/>
    </source>
</evidence>
<dbReference type="AlphaFoldDB" id="A0A094YXK8"/>
<protein>
    <submittedName>
        <fullName evidence="8">NADH dehydrogenase</fullName>
        <ecNumber evidence="8">1.6.99.3</ecNumber>
    </submittedName>
    <submittedName>
        <fullName evidence="9">Pyridine nucleotide-disulfide oxidoreductase</fullName>
    </submittedName>
</protein>
<evidence type="ECO:0000256" key="5">
    <source>
        <dbReference type="ARBA" id="ARBA00023002"/>
    </source>
</evidence>
<evidence type="ECO:0000313" key="7">
    <source>
        <dbReference type="EMBL" id="GEL49044.1"/>
    </source>
</evidence>
<dbReference type="SUPFAM" id="SSF51905">
    <property type="entry name" value="FAD/NAD(P)-binding domain"/>
    <property type="match status" value="1"/>
</dbReference>
<dbReference type="EMBL" id="JOKM01000018">
    <property type="protein sequence ID" value="KGB25429.1"/>
    <property type="molecule type" value="Genomic_DNA"/>
</dbReference>
<name>A0A094YXK8_9PROT</name>
<evidence type="ECO:0000313" key="13">
    <source>
        <dbReference type="Proteomes" id="UP000194565"/>
    </source>
</evidence>
<dbReference type="Proteomes" id="UP000321800">
    <property type="component" value="Unassembled WGS sequence"/>
</dbReference>
<dbReference type="PANTHER" id="PTHR42913">
    <property type="entry name" value="APOPTOSIS-INDUCING FACTOR 1"/>
    <property type="match status" value="1"/>
</dbReference>
<keyword evidence="3" id="KW-0285">Flavoprotein</keyword>
<proteinExistence type="inferred from homology"/>
<keyword evidence="5 8" id="KW-0560">Oxidoreductase</keyword>
<dbReference type="STRING" id="104102.AtDm6_0624"/>
<dbReference type="GeneID" id="89479311"/>
<evidence type="ECO:0000256" key="3">
    <source>
        <dbReference type="ARBA" id="ARBA00022630"/>
    </source>
</evidence>
<evidence type="ECO:0000313" key="10">
    <source>
        <dbReference type="EMBL" id="OUI85714.1"/>
    </source>
</evidence>
<dbReference type="Pfam" id="PF07992">
    <property type="entry name" value="Pyr_redox_2"/>
    <property type="match status" value="1"/>
</dbReference>
<accession>A0A094YXK8</accession>
<evidence type="ECO:0000313" key="8">
    <source>
        <dbReference type="EMBL" id="KGB25429.1"/>
    </source>
</evidence>
<evidence type="ECO:0000313" key="14">
    <source>
        <dbReference type="Proteomes" id="UP000321800"/>
    </source>
</evidence>
<evidence type="ECO:0000256" key="1">
    <source>
        <dbReference type="ARBA" id="ARBA00001974"/>
    </source>
</evidence>
<feature type="domain" description="FAD/NAD(P)-binding" evidence="6">
    <location>
        <begin position="6"/>
        <end position="331"/>
    </location>
</feature>